<evidence type="ECO:0000256" key="8">
    <source>
        <dbReference type="ARBA" id="ARBA00023136"/>
    </source>
</evidence>
<reference evidence="12" key="1">
    <citation type="submission" date="2025-08" db="UniProtKB">
        <authorList>
            <consortium name="RefSeq"/>
        </authorList>
    </citation>
    <scope>IDENTIFICATION</scope>
</reference>
<dbReference type="GO" id="GO:0006506">
    <property type="term" value="P:GPI anchor biosynthetic process"/>
    <property type="evidence" value="ECO:0007669"/>
    <property type="project" value="UniProtKB-UniPathway"/>
</dbReference>
<sequence length="243" mass="27394">MYLVLFSFLSCLMPCFCFNRKDDNESHCGLLKQWLESASVSVEIGKSGFHRAVTATVELSSDVGEIQVLLIYRWPNGVYVDPYQLFSLSHQSGWQILIDSTIDLEAPAHKTSGFVSYVYPTLVGHTPRLLKVTIPIHGRYSQPSFEGRAFTSVNIKPPELLLRMKKCIQLKNAEPYLVMNAPCTADNSSMCSWFMQHQQDHGTRRVQFPVGNGSLVTPICSGTLLVTLICCLALSKYMWKHRI</sequence>
<dbReference type="FunCoup" id="A0A6P7M7V6">
    <property type="interactions" value="354"/>
</dbReference>
<evidence type="ECO:0000256" key="3">
    <source>
        <dbReference type="ARBA" id="ARBA00010345"/>
    </source>
</evidence>
<evidence type="ECO:0000256" key="10">
    <source>
        <dbReference type="RuleBase" id="RU366056"/>
    </source>
</evidence>
<evidence type="ECO:0000256" key="6">
    <source>
        <dbReference type="ARBA" id="ARBA00022824"/>
    </source>
</evidence>
<dbReference type="AlphaFoldDB" id="A0A6P7M7V6"/>
<gene>
    <name evidence="12" type="primary">pigx</name>
</gene>
<dbReference type="Proteomes" id="UP000515150">
    <property type="component" value="Chromosome 4"/>
</dbReference>
<comment type="pathway">
    <text evidence="2 10">Glycolipid biosynthesis; glycosylphosphatidylinositol-anchor biosynthesis.</text>
</comment>
<dbReference type="PANTHER" id="PTHR28650:SF1">
    <property type="entry name" value="PHOSPHATIDYLINOSITOL-GLYCAN BIOSYNTHESIS CLASS X PROTEIN"/>
    <property type="match status" value="1"/>
</dbReference>
<evidence type="ECO:0000256" key="1">
    <source>
        <dbReference type="ARBA" id="ARBA00004389"/>
    </source>
</evidence>
<dbReference type="UniPathway" id="UPA00196"/>
<dbReference type="Pfam" id="PF08320">
    <property type="entry name" value="PIG-X"/>
    <property type="match status" value="1"/>
</dbReference>
<dbReference type="OrthoDB" id="5546453at2759"/>
<comment type="similarity">
    <text evidence="3 10">Belongs to the PIGX family.</text>
</comment>
<evidence type="ECO:0000256" key="2">
    <source>
        <dbReference type="ARBA" id="ARBA00004687"/>
    </source>
</evidence>
<dbReference type="SMART" id="SM00780">
    <property type="entry name" value="PIG-X"/>
    <property type="match status" value="1"/>
</dbReference>
<comment type="subcellular location">
    <subcellularLocation>
        <location evidence="1 10">Endoplasmic reticulum membrane</location>
        <topology evidence="1 10">Single-pass membrane protein</topology>
    </subcellularLocation>
</comment>
<comment type="function">
    <text evidence="10">Stabilizing subunit of the glycosylphosphatidylinositol-mannosyltransferase I complex which catalyzes the transfer of the first mannose, via an alpha-1,4 bond from a dolichol-phosphate-mannose (Dol-P-Man) to the glucosaminyl acyl phosphatidylinositol (GlcN-(acyl)PI) intermediate to generate alpha-D-Man-(1-&gt;4)-alpha-D-GlcN-(1-&gt;6)-(1-radyl,2-acyl-sn-glycero-3-phospho)-2-acyl-inositol and participates in the sixth step of the glycosylphosphatidylinositol-anchor biosynthesis. Probably acts by stabilizing the mannosyltransferase PIGM.</text>
</comment>
<organism evidence="11 12">
    <name type="scientific">Betta splendens</name>
    <name type="common">Siamese fighting fish</name>
    <dbReference type="NCBI Taxonomy" id="158456"/>
    <lineage>
        <taxon>Eukaryota</taxon>
        <taxon>Metazoa</taxon>
        <taxon>Chordata</taxon>
        <taxon>Craniata</taxon>
        <taxon>Vertebrata</taxon>
        <taxon>Euteleostomi</taxon>
        <taxon>Actinopterygii</taxon>
        <taxon>Neopterygii</taxon>
        <taxon>Teleostei</taxon>
        <taxon>Neoteleostei</taxon>
        <taxon>Acanthomorphata</taxon>
        <taxon>Anabantaria</taxon>
        <taxon>Anabantiformes</taxon>
        <taxon>Anabantoidei</taxon>
        <taxon>Osphronemidae</taxon>
        <taxon>Betta</taxon>
    </lineage>
</organism>
<evidence type="ECO:0000256" key="4">
    <source>
        <dbReference type="ARBA" id="ARBA00022502"/>
    </source>
</evidence>
<feature type="signal peptide" evidence="10">
    <location>
        <begin position="1"/>
        <end position="17"/>
    </location>
</feature>
<keyword evidence="5 10" id="KW-0812">Transmembrane</keyword>
<keyword evidence="9" id="KW-0325">Glycoprotein</keyword>
<keyword evidence="6 10" id="KW-0256">Endoplasmic reticulum</keyword>
<dbReference type="InParanoid" id="A0A6P7M7V6"/>
<dbReference type="InterPro" id="IPR013233">
    <property type="entry name" value="PIG-X/PBN1"/>
</dbReference>
<dbReference type="KEGG" id="bspl:114853259"/>
<keyword evidence="4 10" id="KW-0337">GPI-anchor biosynthesis</keyword>
<keyword evidence="10" id="KW-0732">Signal</keyword>
<proteinExistence type="inferred from homology"/>
<evidence type="ECO:0000256" key="5">
    <source>
        <dbReference type="ARBA" id="ARBA00022692"/>
    </source>
</evidence>
<evidence type="ECO:0000313" key="12">
    <source>
        <dbReference type="RefSeq" id="XP_029002248.1"/>
    </source>
</evidence>
<dbReference type="GeneID" id="114853259"/>
<dbReference type="GO" id="GO:0005789">
    <property type="term" value="C:endoplasmic reticulum membrane"/>
    <property type="evidence" value="ECO:0007669"/>
    <property type="project" value="UniProtKB-SubCell"/>
</dbReference>
<dbReference type="CTD" id="54965"/>
<protein>
    <recommendedName>
        <fullName evidence="10">Phosphatidylinositol-glycan biosynthesis class X protein</fullName>
    </recommendedName>
</protein>
<evidence type="ECO:0000256" key="9">
    <source>
        <dbReference type="ARBA" id="ARBA00023180"/>
    </source>
</evidence>
<dbReference type="RefSeq" id="XP_029002248.1">
    <property type="nucleotide sequence ID" value="XM_029146415.3"/>
</dbReference>
<feature type="transmembrane region" description="Helical" evidence="10">
    <location>
        <begin position="215"/>
        <end position="234"/>
    </location>
</feature>
<feature type="chain" id="PRO_5028518095" description="Phosphatidylinositol-glycan biosynthesis class X protein" evidence="10">
    <location>
        <begin position="18"/>
        <end position="243"/>
    </location>
</feature>
<accession>A0A6P7M7V6</accession>
<evidence type="ECO:0000313" key="11">
    <source>
        <dbReference type="Proteomes" id="UP000515150"/>
    </source>
</evidence>
<keyword evidence="7 10" id="KW-1133">Transmembrane helix</keyword>
<dbReference type="InterPro" id="IPR040039">
    <property type="entry name" value="PIGX"/>
</dbReference>
<dbReference type="PANTHER" id="PTHR28650">
    <property type="entry name" value="PHOSPHATIDYLINOSITOL-GLYCAN BIOSYNTHESIS CLASS X PROTEIN"/>
    <property type="match status" value="1"/>
</dbReference>
<keyword evidence="11" id="KW-1185">Reference proteome</keyword>
<keyword evidence="8 10" id="KW-0472">Membrane</keyword>
<evidence type="ECO:0000256" key="7">
    <source>
        <dbReference type="ARBA" id="ARBA00022989"/>
    </source>
</evidence>
<name>A0A6P7M7V6_BETSP</name>